<evidence type="ECO:0000313" key="1">
    <source>
        <dbReference type="EMBL" id="RDL36116.1"/>
    </source>
</evidence>
<dbReference type="OrthoDB" id="2564527at2759"/>
<reference evidence="1 2" key="1">
    <citation type="journal article" date="2018" name="IMA Fungus">
        <title>IMA Genome-F 9: Draft genome sequence of Annulohypoxylon stygium, Aspergillus mulundensis, Berkeleyomyces basicola (syn. Thielaviopsis basicola), Ceratocystis smalleyi, two Cercospora beticola strains, Coleophoma cylindrospora, Fusarium fracticaudum, Phialophora cf. hyalina, and Morchella septimelata.</title>
        <authorList>
            <person name="Wingfield B.D."/>
            <person name="Bills G.F."/>
            <person name="Dong Y."/>
            <person name="Huang W."/>
            <person name="Nel W.J."/>
            <person name="Swalarsk-Parry B.S."/>
            <person name="Vaghefi N."/>
            <person name="Wilken P.M."/>
            <person name="An Z."/>
            <person name="de Beer Z.W."/>
            <person name="De Vos L."/>
            <person name="Chen L."/>
            <person name="Duong T.A."/>
            <person name="Gao Y."/>
            <person name="Hammerbacher A."/>
            <person name="Kikkert J.R."/>
            <person name="Li Y."/>
            <person name="Li H."/>
            <person name="Li K."/>
            <person name="Li Q."/>
            <person name="Liu X."/>
            <person name="Ma X."/>
            <person name="Naidoo K."/>
            <person name="Pethybridge S.J."/>
            <person name="Sun J."/>
            <person name="Steenkamp E.T."/>
            <person name="van der Nest M.A."/>
            <person name="van Wyk S."/>
            <person name="Wingfield M.J."/>
            <person name="Xiong C."/>
            <person name="Yue Q."/>
            <person name="Zhang X."/>
        </authorList>
    </citation>
    <scope>NUCLEOTIDE SEQUENCE [LARGE SCALE GENOMIC DNA]</scope>
    <source>
        <strain evidence="1 2">BP 5553</strain>
    </source>
</reference>
<protein>
    <recommendedName>
        <fullName evidence="3">Inosine/uridine-preferring nucleoside hydrolase domain-containing protein</fullName>
    </recommendedName>
</protein>
<dbReference type="AlphaFoldDB" id="A0A370TKQ6"/>
<comment type="caution">
    <text evidence="1">The sequence shown here is derived from an EMBL/GenBank/DDBJ whole genome shotgun (WGS) entry which is preliminary data.</text>
</comment>
<dbReference type="EMBL" id="NPIC01000005">
    <property type="protein sequence ID" value="RDL36116.1"/>
    <property type="molecule type" value="Genomic_DNA"/>
</dbReference>
<dbReference type="GO" id="GO:0016799">
    <property type="term" value="F:hydrolase activity, hydrolyzing N-glycosyl compounds"/>
    <property type="evidence" value="ECO:0007669"/>
    <property type="project" value="InterPro"/>
</dbReference>
<keyword evidence="2" id="KW-1185">Reference proteome</keyword>
<evidence type="ECO:0000313" key="2">
    <source>
        <dbReference type="Proteomes" id="UP000254866"/>
    </source>
</evidence>
<organism evidence="1 2">
    <name type="scientific">Venustampulla echinocandica</name>
    <dbReference type="NCBI Taxonomy" id="2656787"/>
    <lineage>
        <taxon>Eukaryota</taxon>
        <taxon>Fungi</taxon>
        <taxon>Dikarya</taxon>
        <taxon>Ascomycota</taxon>
        <taxon>Pezizomycotina</taxon>
        <taxon>Leotiomycetes</taxon>
        <taxon>Helotiales</taxon>
        <taxon>Pleuroascaceae</taxon>
        <taxon>Venustampulla</taxon>
    </lineage>
</organism>
<proteinExistence type="predicted"/>
<dbReference type="Gene3D" id="3.90.245.10">
    <property type="entry name" value="Ribonucleoside hydrolase-like"/>
    <property type="match status" value="1"/>
</dbReference>
<name>A0A370TKQ6_9HELO</name>
<dbReference type="RefSeq" id="XP_031868772.1">
    <property type="nucleotide sequence ID" value="XM_032015351.1"/>
</dbReference>
<dbReference type="STRING" id="2656787.A0A370TKQ6"/>
<dbReference type="SUPFAM" id="SSF53590">
    <property type="entry name" value="Nucleoside hydrolase"/>
    <property type="match status" value="1"/>
</dbReference>
<dbReference type="Proteomes" id="UP000254866">
    <property type="component" value="Unassembled WGS sequence"/>
</dbReference>
<dbReference type="InterPro" id="IPR036452">
    <property type="entry name" value="Ribo_hydro-like"/>
</dbReference>
<gene>
    <name evidence="1" type="ORF">BP5553_06728</name>
</gene>
<dbReference type="GeneID" id="43599577"/>
<accession>A0A370TKQ6</accession>
<evidence type="ECO:0008006" key="3">
    <source>
        <dbReference type="Google" id="ProtNLM"/>
    </source>
</evidence>
<sequence length="397" mass="43844">MDAFRYARIPKGLRPEENHVYELLLQVVGHRERHLEAPPKVIAITDIAKDVDDVVAVVLLKELHRLGLIHIDGFVANLYPQKQRGLLGRGALDSMGLNDVPIAIGTEASLKRHEVHSYEFDCSFMAPDTTSLPNGLELLHKLFSAAKQNGDQVTLLLISALQDIDEFTQAYPNDIRDVVDKVVLQGGYKIEGDKVIAATDAANNSMNQPAADRFHEFLSKNKIPSVAYTKIATFATEIPDQLCKDLEATGHPVGIYLRKAQVEMDLAFYATSCNPDPSKRFRPSMDQQWYLKNKSSYFDTPRTKDEPLPVGDEVVKYFNKLVAYDALAALAAGGDDILHHLKISKPSKNGEKPLHQVIGTPKTATEELDPGINGKAMAQAIRALVRGSLLACQQNLS</sequence>